<evidence type="ECO:0000313" key="3">
    <source>
        <dbReference type="Proteomes" id="UP001596500"/>
    </source>
</evidence>
<reference evidence="3" key="1">
    <citation type="journal article" date="2019" name="Int. J. Syst. Evol. Microbiol.">
        <title>The Global Catalogue of Microorganisms (GCM) 10K type strain sequencing project: providing services to taxonomists for standard genome sequencing and annotation.</title>
        <authorList>
            <consortium name="The Broad Institute Genomics Platform"/>
            <consortium name="The Broad Institute Genome Sequencing Center for Infectious Disease"/>
            <person name="Wu L."/>
            <person name="Ma J."/>
        </authorList>
    </citation>
    <scope>NUCLEOTIDE SEQUENCE [LARGE SCALE GENOMIC DNA]</scope>
    <source>
        <strain evidence="3">CGMCC 1.12942</strain>
    </source>
</reference>
<keyword evidence="1" id="KW-0812">Transmembrane</keyword>
<gene>
    <name evidence="2" type="ORF">ACFQNG_15125</name>
</gene>
<accession>A0ABW2RNI1</accession>
<proteinExistence type="predicted"/>
<keyword evidence="3" id="KW-1185">Reference proteome</keyword>
<sequence length="65" mass="7676">MSVKVEWGTMLFQLVAFLLFTGFFLVPGVLIINSWKRLKRIERQNQALLRLLQENQAKEKRGEIE</sequence>
<protein>
    <recommendedName>
        <fullName evidence="4">DUF4083 domain-containing protein</fullName>
    </recommendedName>
</protein>
<comment type="caution">
    <text evidence="2">The sequence shown here is derived from an EMBL/GenBank/DDBJ whole genome shotgun (WGS) entry which is preliminary data.</text>
</comment>
<keyword evidence="1" id="KW-1133">Transmembrane helix</keyword>
<evidence type="ECO:0008006" key="4">
    <source>
        <dbReference type="Google" id="ProtNLM"/>
    </source>
</evidence>
<evidence type="ECO:0000313" key="2">
    <source>
        <dbReference type="EMBL" id="MFC7442419.1"/>
    </source>
</evidence>
<dbReference type="RefSeq" id="WP_379866264.1">
    <property type="nucleotide sequence ID" value="NZ_JBHTBW010000047.1"/>
</dbReference>
<dbReference type="Proteomes" id="UP001596500">
    <property type="component" value="Unassembled WGS sequence"/>
</dbReference>
<evidence type="ECO:0000256" key="1">
    <source>
        <dbReference type="SAM" id="Phobius"/>
    </source>
</evidence>
<organism evidence="2 3">
    <name type="scientific">Laceyella putida</name>
    <dbReference type="NCBI Taxonomy" id="110101"/>
    <lineage>
        <taxon>Bacteria</taxon>
        <taxon>Bacillati</taxon>
        <taxon>Bacillota</taxon>
        <taxon>Bacilli</taxon>
        <taxon>Bacillales</taxon>
        <taxon>Thermoactinomycetaceae</taxon>
        <taxon>Laceyella</taxon>
    </lineage>
</organism>
<name>A0ABW2RNI1_9BACL</name>
<keyword evidence="1" id="KW-0472">Membrane</keyword>
<dbReference type="EMBL" id="JBHTBW010000047">
    <property type="protein sequence ID" value="MFC7442419.1"/>
    <property type="molecule type" value="Genomic_DNA"/>
</dbReference>
<feature type="transmembrane region" description="Helical" evidence="1">
    <location>
        <begin position="12"/>
        <end position="35"/>
    </location>
</feature>